<evidence type="ECO:0000256" key="5">
    <source>
        <dbReference type="ARBA" id="ARBA00023125"/>
    </source>
</evidence>
<dbReference type="GO" id="GO:0008270">
    <property type="term" value="F:zinc ion binding"/>
    <property type="evidence" value="ECO:0007669"/>
    <property type="project" value="InterPro"/>
</dbReference>
<evidence type="ECO:0000256" key="1">
    <source>
        <dbReference type="ARBA" id="ARBA00004123"/>
    </source>
</evidence>
<reference evidence="10" key="1">
    <citation type="submission" date="2023-01" db="EMBL/GenBank/DDBJ databases">
        <title>Exophiala dermititidis isolated from Cystic Fibrosis Patient.</title>
        <authorList>
            <person name="Kurbessoian T."/>
            <person name="Crocker A."/>
            <person name="Murante D."/>
            <person name="Hogan D.A."/>
            <person name="Stajich J.E."/>
        </authorList>
    </citation>
    <scope>NUCLEOTIDE SEQUENCE</scope>
    <source>
        <strain evidence="10">Ex8</strain>
    </source>
</reference>
<dbReference type="SUPFAM" id="SSF57701">
    <property type="entry name" value="Zn2/Cys6 DNA-binding domain"/>
    <property type="match status" value="1"/>
</dbReference>
<evidence type="ECO:0000256" key="4">
    <source>
        <dbReference type="ARBA" id="ARBA00023015"/>
    </source>
</evidence>
<dbReference type="AlphaFoldDB" id="A0AAN6EPU5"/>
<dbReference type="InterPro" id="IPR001138">
    <property type="entry name" value="Zn2Cys6_DnaBD"/>
</dbReference>
<protein>
    <submittedName>
        <fullName evidence="10">Gypsy retrotransposon integrase-like protein 1</fullName>
    </submittedName>
</protein>
<accession>A0AAN6EPU5</accession>
<evidence type="ECO:0000256" key="6">
    <source>
        <dbReference type="ARBA" id="ARBA00023163"/>
    </source>
</evidence>
<comment type="subcellular location">
    <subcellularLocation>
        <location evidence="1">Nucleus</location>
    </subcellularLocation>
</comment>
<evidence type="ECO:0000256" key="3">
    <source>
        <dbReference type="ARBA" id="ARBA00022833"/>
    </source>
</evidence>
<evidence type="ECO:0000256" key="7">
    <source>
        <dbReference type="ARBA" id="ARBA00023242"/>
    </source>
</evidence>
<dbReference type="InterPro" id="IPR036864">
    <property type="entry name" value="Zn2-C6_fun-type_DNA-bd_sf"/>
</dbReference>
<dbReference type="Proteomes" id="UP001161757">
    <property type="component" value="Unassembled WGS sequence"/>
</dbReference>
<feature type="domain" description="Zn(2)-C6 fungal-type" evidence="9">
    <location>
        <begin position="57"/>
        <end position="86"/>
    </location>
</feature>
<organism evidence="10 11">
    <name type="scientific">Exophiala dermatitidis</name>
    <name type="common">Black yeast-like fungus</name>
    <name type="synonym">Wangiella dermatitidis</name>
    <dbReference type="NCBI Taxonomy" id="5970"/>
    <lineage>
        <taxon>Eukaryota</taxon>
        <taxon>Fungi</taxon>
        <taxon>Dikarya</taxon>
        <taxon>Ascomycota</taxon>
        <taxon>Pezizomycotina</taxon>
        <taxon>Eurotiomycetes</taxon>
        <taxon>Chaetothyriomycetidae</taxon>
        <taxon>Chaetothyriales</taxon>
        <taxon>Herpotrichiellaceae</taxon>
        <taxon>Exophiala</taxon>
    </lineage>
</organism>
<dbReference type="PROSITE" id="PS00463">
    <property type="entry name" value="ZN2_CY6_FUNGAL_1"/>
    <property type="match status" value="1"/>
</dbReference>
<proteinExistence type="predicted"/>
<sequence length="237" mass="25659">MLPATTCPPASDDSSIGNRHPRPILPNPHDTSTSTVSAYGLPLRNSSRRQRKNVAVACDQCKLRRVKCDGHHPCARCIEKQKACSYEQADDRRRNRGSSDEAQALTEQINRYRQFIRTLRLASPESAVRILHHLNSFPGWVTDEALLCSALQFAESLQVPPPTPESALHSPASSSTGPVPARIAVEGLLSSSPGGLQNETALNGLVSEEVNDRQGFRQLQSTGSLGYAAPGLVESKA</sequence>
<keyword evidence="5" id="KW-0238">DNA-binding</keyword>
<keyword evidence="2" id="KW-0479">Metal-binding</keyword>
<dbReference type="GO" id="GO:0000981">
    <property type="term" value="F:DNA-binding transcription factor activity, RNA polymerase II-specific"/>
    <property type="evidence" value="ECO:0007669"/>
    <property type="project" value="InterPro"/>
</dbReference>
<dbReference type="GO" id="GO:0003677">
    <property type="term" value="F:DNA binding"/>
    <property type="evidence" value="ECO:0007669"/>
    <property type="project" value="UniProtKB-KW"/>
</dbReference>
<dbReference type="GO" id="GO:0005634">
    <property type="term" value="C:nucleus"/>
    <property type="evidence" value="ECO:0007669"/>
    <property type="project" value="UniProtKB-SubCell"/>
</dbReference>
<keyword evidence="3" id="KW-0862">Zinc</keyword>
<name>A0AAN6EPU5_EXODE</name>
<evidence type="ECO:0000256" key="2">
    <source>
        <dbReference type="ARBA" id="ARBA00022723"/>
    </source>
</evidence>
<dbReference type="SMART" id="SM00066">
    <property type="entry name" value="GAL4"/>
    <property type="match status" value="1"/>
</dbReference>
<dbReference type="Pfam" id="PF00172">
    <property type="entry name" value="Zn_clus"/>
    <property type="match status" value="1"/>
</dbReference>
<evidence type="ECO:0000256" key="8">
    <source>
        <dbReference type="SAM" id="MobiDB-lite"/>
    </source>
</evidence>
<evidence type="ECO:0000313" key="11">
    <source>
        <dbReference type="Proteomes" id="UP001161757"/>
    </source>
</evidence>
<keyword evidence="7" id="KW-0539">Nucleus</keyword>
<dbReference type="EMBL" id="JAJGCB010000020">
    <property type="protein sequence ID" value="KAJ8988121.1"/>
    <property type="molecule type" value="Genomic_DNA"/>
</dbReference>
<dbReference type="PROSITE" id="PS50048">
    <property type="entry name" value="ZN2_CY6_FUNGAL_2"/>
    <property type="match status" value="1"/>
</dbReference>
<dbReference type="InterPro" id="IPR051615">
    <property type="entry name" value="Transcr_Regulatory_Elem"/>
</dbReference>
<dbReference type="CDD" id="cd00067">
    <property type="entry name" value="GAL4"/>
    <property type="match status" value="1"/>
</dbReference>
<dbReference type="PANTHER" id="PTHR31313:SF81">
    <property type="entry name" value="TY1 ENHANCER ACTIVATOR"/>
    <property type="match status" value="1"/>
</dbReference>
<evidence type="ECO:0000313" key="10">
    <source>
        <dbReference type="EMBL" id="KAJ8988121.1"/>
    </source>
</evidence>
<keyword evidence="6" id="KW-0804">Transcription</keyword>
<dbReference type="Gene3D" id="4.10.240.10">
    <property type="entry name" value="Zn(2)-C6 fungal-type DNA-binding domain"/>
    <property type="match status" value="1"/>
</dbReference>
<evidence type="ECO:0000259" key="9">
    <source>
        <dbReference type="PROSITE" id="PS50048"/>
    </source>
</evidence>
<feature type="region of interest" description="Disordered" evidence="8">
    <location>
        <begin position="1"/>
        <end position="47"/>
    </location>
</feature>
<dbReference type="PANTHER" id="PTHR31313">
    <property type="entry name" value="TY1 ENHANCER ACTIVATOR"/>
    <property type="match status" value="1"/>
</dbReference>
<gene>
    <name evidence="10" type="primary">GIN1_3</name>
    <name evidence="10" type="ORF">HRR80_007897</name>
</gene>
<keyword evidence="4" id="KW-0805">Transcription regulation</keyword>
<comment type="caution">
    <text evidence="10">The sequence shown here is derived from an EMBL/GenBank/DDBJ whole genome shotgun (WGS) entry which is preliminary data.</text>
</comment>